<gene>
    <name evidence="2" type="ORF">STAS_14624</name>
</gene>
<dbReference type="Proteomes" id="UP000325081">
    <property type="component" value="Unassembled WGS sequence"/>
</dbReference>
<evidence type="ECO:0000256" key="1">
    <source>
        <dbReference type="SAM" id="MobiDB-lite"/>
    </source>
</evidence>
<feature type="compositionally biased region" description="Polar residues" evidence="1">
    <location>
        <begin position="1"/>
        <end position="10"/>
    </location>
</feature>
<feature type="region of interest" description="Disordered" evidence="1">
    <location>
        <begin position="178"/>
        <end position="197"/>
    </location>
</feature>
<dbReference type="AlphaFoldDB" id="A0A5A7PZF1"/>
<comment type="caution">
    <text evidence="2">The sequence shown here is derived from an EMBL/GenBank/DDBJ whole genome shotgun (WGS) entry which is preliminary data.</text>
</comment>
<reference evidence="3" key="1">
    <citation type="journal article" date="2019" name="Curr. Biol.">
        <title>Genome Sequence of Striga asiatica Provides Insight into the Evolution of Plant Parasitism.</title>
        <authorList>
            <person name="Yoshida S."/>
            <person name="Kim S."/>
            <person name="Wafula E.K."/>
            <person name="Tanskanen J."/>
            <person name="Kim Y.M."/>
            <person name="Honaas L."/>
            <person name="Yang Z."/>
            <person name="Spallek T."/>
            <person name="Conn C.E."/>
            <person name="Ichihashi Y."/>
            <person name="Cheong K."/>
            <person name="Cui S."/>
            <person name="Der J.P."/>
            <person name="Gundlach H."/>
            <person name="Jiao Y."/>
            <person name="Hori C."/>
            <person name="Ishida J.K."/>
            <person name="Kasahara H."/>
            <person name="Kiba T."/>
            <person name="Kim M.S."/>
            <person name="Koo N."/>
            <person name="Laohavisit A."/>
            <person name="Lee Y.H."/>
            <person name="Lumba S."/>
            <person name="McCourt P."/>
            <person name="Mortimer J.C."/>
            <person name="Mutuku J.M."/>
            <person name="Nomura T."/>
            <person name="Sasaki-Sekimoto Y."/>
            <person name="Seto Y."/>
            <person name="Wang Y."/>
            <person name="Wakatake T."/>
            <person name="Sakakibara H."/>
            <person name="Demura T."/>
            <person name="Yamaguchi S."/>
            <person name="Yoneyama K."/>
            <person name="Manabe R.I."/>
            <person name="Nelson D.C."/>
            <person name="Schulman A.H."/>
            <person name="Timko M.P."/>
            <person name="dePamphilis C.W."/>
            <person name="Choi D."/>
            <person name="Shirasu K."/>
        </authorList>
    </citation>
    <scope>NUCLEOTIDE SEQUENCE [LARGE SCALE GENOMIC DNA]</scope>
    <source>
        <strain evidence="3">cv. UVA1</strain>
    </source>
</reference>
<organism evidence="2 3">
    <name type="scientific">Striga asiatica</name>
    <name type="common">Asiatic witchweed</name>
    <name type="synonym">Buchnera asiatica</name>
    <dbReference type="NCBI Taxonomy" id="4170"/>
    <lineage>
        <taxon>Eukaryota</taxon>
        <taxon>Viridiplantae</taxon>
        <taxon>Streptophyta</taxon>
        <taxon>Embryophyta</taxon>
        <taxon>Tracheophyta</taxon>
        <taxon>Spermatophyta</taxon>
        <taxon>Magnoliopsida</taxon>
        <taxon>eudicotyledons</taxon>
        <taxon>Gunneridae</taxon>
        <taxon>Pentapetalae</taxon>
        <taxon>asterids</taxon>
        <taxon>lamiids</taxon>
        <taxon>Lamiales</taxon>
        <taxon>Orobanchaceae</taxon>
        <taxon>Buchnereae</taxon>
        <taxon>Striga</taxon>
    </lineage>
</organism>
<dbReference type="EMBL" id="BKCP01005461">
    <property type="protein sequence ID" value="GER38144.1"/>
    <property type="molecule type" value="Genomic_DNA"/>
</dbReference>
<evidence type="ECO:0000313" key="2">
    <source>
        <dbReference type="EMBL" id="GER38144.1"/>
    </source>
</evidence>
<protein>
    <submittedName>
        <fullName evidence="2">NADPH-dependent diflavin oxidoreductase 1</fullName>
    </submittedName>
</protein>
<proteinExistence type="predicted"/>
<sequence length="239" mass="26504">MSFRRTTSFRTVKGSGQGFNRSQGPWNTFCGATVPLPLPRGRGIGVGYRKGRLKGASNEAVRSPSFRPIQAAPRLGLCSVWQISLIVLAEGRGPRSLSLPNEQTNYFIPLRARKRTPSLEVPLPLEEPPTNPARRPLPPLGLAFPIIPLAFLDLPIRTCTVVLVEPPTLHPEDKYQRTTGKRELQNNGQREKCRKSEQRGIDLGQAIELREVQVEQRGVLNSVARVKPDRKAGLSDKCC</sequence>
<keyword evidence="3" id="KW-1185">Reference proteome</keyword>
<evidence type="ECO:0000313" key="3">
    <source>
        <dbReference type="Proteomes" id="UP000325081"/>
    </source>
</evidence>
<name>A0A5A7PZF1_STRAF</name>
<accession>A0A5A7PZF1</accession>
<feature type="region of interest" description="Disordered" evidence="1">
    <location>
        <begin position="1"/>
        <end position="20"/>
    </location>
</feature>